<name>A0AAD6NEU7_DREDA</name>
<organism evidence="1 2">
    <name type="scientific">Drechslerella dactyloides</name>
    <name type="common">Nematode-trapping fungus</name>
    <name type="synonym">Arthrobotrys dactyloides</name>
    <dbReference type="NCBI Taxonomy" id="74499"/>
    <lineage>
        <taxon>Eukaryota</taxon>
        <taxon>Fungi</taxon>
        <taxon>Dikarya</taxon>
        <taxon>Ascomycota</taxon>
        <taxon>Pezizomycotina</taxon>
        <taxon>Orbiliomycetes</taxon>
        <taxon>Orbiliales</taxon>
        <taxon>Orbiliaceae</taxon>
        <taxon>Drechslerella</taxon>
    </lineage>
</organism>
<protein>
    <submittedName>
        <fullName evidence="1">Uncharacterized protein</fullName>
    </submittedName>
</protein>
<dbReference type="EMBL" id="JAQGDS010000012">
    <property type="protein sequence ID" value="KAJ6256586.1"/>
    <property type="molecule type" value="Genomic_DNA"/>
</dbReference>
<dbReference type="AlphaFoldDB" id="A0AAD6NEU7"/>
<evidence type="ECO:0000313" key="1">
    <source>
        <dbReference type="EMBL" id="KAJ6256586.1"/>
    </source>
</evidence>
<evidence type="ECO:0000313" key="2">
    <source>
        <dbReference type="Proteomes" id="UP001221413"/>
    </source>
</evidence>
<dbReference type="Proteomes" id="UP001221413">
    <property type="component" value="Unassembled WGS sequence"/>
</dbReference>
<sequence>MVLIAPADNDTPYEPFLLEEKHYVCPPFVYPDSYTGYNTFNQLPYSEPVGEMIYSNWGSTLENATGSCFQNHPQFFQSPPARLYTDDIAPMIQVENYHQAWHDFGFNQETPAATAFTSYPDSRILLSPYGGFDYYTQYQQPAWSPSELSAASLSPPSDRDLGQEACLVDVQESSIQGEELLQGLGLYDCPELITDDTHTGSNSGQLGLGKGLKLEESFELNEEYLDSSDDSIVEDQFADF</sequence>
<proteinExistence type="predicted"/>
<keyword evidence="2" id="KW-1185">Reference proteome</keyword>
<reference evidence="1" key="1">
    <citation type="submission" date="2023-01" db="EMBL/GenBank/DDBJ databases">
        <title>The chitinases involved in constricting ring structure development in the nematode-trapping fungus Drechslerella dactyloides.</title>
        <authorList>
            <person name="Wang R."/>
            <person name="Zhang L."/>
            <person name="Tang P."/>
            <person name="Li S."/>
            <person name="Liang L."/>
        </authorList>
    </citation>
    <scope>NUCLEOTIDE SEQUENCE</scope>
    <source>
        <strain evidence="1">YMF1.00031</strain>
    </source>
</reference>
<comment type="caution">
    <text evidence="1">The sequence shown here is derived from an EMBL/GenBank/DDBJ whole genome shotgun (WGS) entry which is preliminary data.</text>
</comment>
<accession>A0AAD6NEU7</accession>
<gene>
    <name evidence="1" type="ORF">Dda_8451</name>
</gene>